<feature type="compositionally biased region" description="Basic and acidic residues" evidence="1">
    <location>
        <begin position="57"/>
        <end position="66"/>
    </location>
</feature>
<evidence type="ECO:0000313" key="2">
    <source>
        <dbReference type="EMBL" id="KAK4315798.1"/>
    </source>
</evidence>
<evidence type="ECO:0000313" key="3">
    <source>
        <dbReference type="Proteomes" id="UP001292094"/>
    </source>
</evidence>
<protein>
    <submittedName>
        <fullName evidence="2">Uncharacterized protein</fullName>
    </submittedName>
</protein>
<dbReference type="EMBL" id="JAWZYT010001077">
    <property type="protein sequence ID" value="KAK4315798.1"/>
    <property type="molecule type" value="Genomic_DNA"/>
</dbReference>
<dbReference type="Proteomes" id="UP001292094">
    <property type="component" value="Unassembled WGS sequence"/>
</dbReference>
<reference evidence="2" key="1">
    <citation type="submission" date="2023-11" db="EMBL/GenBank/DDBJ databases">
        <title>Genome assemblies of two species of porcelain crab, Petrolisthes cinctipes and Petrolisthes manimaculis (Anomura: Porcellanidae).</title>
        <authorList>
            <person name="Angst P."/>
        </authorList>
    </citation>
    <scope>NUCLEOTIDE SEQUENCE</scope>
    <source>
        <strain evidence="2">PB745_02</strain>
        <tissue evidence="2">Gill</tissue>
    </source>
</reference>
<gene>
    <name evidence="2" type="ORF">Pmani_012992</name>
</gene>
<accession>A0AAE1U9S0</accession>
<comment type="caution">
    <text evidence="2">The sequence shown here is derived from an EMBL/GenBank/DDBJ whole genome shotgun (WGS) entry which is preliminary data.</text>
</comment>
<proteinExistence type="predicted"/>
<feature type="region of interest" description="Disordered" evidence="1">
    <location>
        <begin position="54"/>
        <end position="81"/>
    </location>
</feature>
<organism evidence="2 3">
    <name type="scientific">Petrolisthes manimaculis</name>
    <dbReference type="NCBI Taxonomy" id="1843537"/>
    <lineage>
        <taxon>Eukaryota</taxon>
        <taxon>Metazoa</taxon>
        <taxon>Ecdysozoa</taxon>
        <taxon>Arthropoda</taxon>
        <taxon>Crustacea</taxon>
        <taxon>Multicrustacea</taxon>
        <taxon>Malacostraca</taxon>
        <taxon>Eumalacostraca</taxon>
        <taxon>Eucarida</taxon>
        <taxon>Decapoda</taxon>
        <taxon>Pleocyemata</taxon>
        <taxon>Anomura</taxon>
        <taxon>Galatheoidea</taxon>
        <taxon>Porcellanidae</taxon>
        <taxon>Petrolisthes</taxon>
    </lineage>
</organism>
<sequence>MSSKVKFQDAWLQKPEFQPWLAREEGNPKRAYCKICKAGIGAEISTIRRHKKAKMHVANEGKANEHETDESGPSTSRPNNSPSGVGFATVLLCCFIAEYNLPFTIAEPLVTLHKRMYPDSAIAQEL</sequence>
<evidence type="ECO:0000256" key="1">
    <source>
        <dbReference type="SAM" id="MobiDB-lite"/>
    </source>
</evidence>
<feature type="compositionally biased region" description="Polar residues" evidence="1">
    <location>
        <begin position="71"/>
        <end position="81"/>
    </location>
</feature>
<dbReference type="AlphaFoldDB" id="A0AAE1U9S0"/>
<keyword evidence="3" id="KW-1185">Reference proteome</keyword>
<name>A0AAE1U9S0_9EUCA</name>